<accession>A0ABU5CC54</accession>
<comment type="caution">
    <text evidence="1">The sequence shown here is derived from an EMBL/GenBank/DDBJ whole genome shotgun (WGS) entry which is preliminary data.</text>
</comment>
<sequence length="95" mass="10860">MEKKQPITVRVNQDEPRKVQNVSQADTDELKYPLVVEVPEHPKDLDSSKNNLSKKQLPPRFQSVFIRRGACSGDRDIVWLYHASFILGNRNGSAK</sequence>
<keyword evidence="2" id="KW-1185">Reference proteome</keyword>
<organism evidence="1 2">
    <name type="scientific">Tigheibacillus halophilus</name>
    <dbReference type="NCBI Taxonomy" id="361280"/>
    <lineage>
        <taxon>Bacteria</taxon>
        <taxon>Bacillati</taxon>
        <taxon>Bacillota</taxon>
        <taxon>Bacilli</taxon>
        <taxon>Bacillales</taxon>
        <taxon>Bacillaceae</taxon>
        <taxon>Tigheibacillus</taxon>
    </lineage>
</organism>
<name>A0ABU5CC54_9BACI</name>
<evidence type="ECO:0000313" key="1">
    <source>
        <dbReference type="EMBL" id="MDY0396878.1"/>
    </source>
</evidence>
<dbReference type="EMBL" id="JAWDIP010000004">
    <property type="protein sequence ID" value="MDY0396878.1"/>
    <property type="molecule type" value="Genomic_DNA"/>
</dbReference>
<gene>
    <name evidence="1" type="ORF">RWE15_24495</name>
</gene>
<protein>
    <submittedName>
        <fullName evidence="1">Uncharacterized protein</fullName>
    </submittedName>
</protein>
<reference evidence="1 2" key="1">
    <citation type="submission" date="2023-10" db="EMBL/GenBank/DDBJ databases">
        <title>Virgibacillus halophilus 5B73C genome.</title>
        <authorList>
            <person name="Miliotis G."/>
            <person name="Sengupta P."/>
            <person name="Hameed A."/>
            <person name="Chuvochina M."/>
            <person name="Mcdonagh F."/>
            <person name="Simpson A.C."/>
            <person name="Singh N.K."/>
            <person name="Rekha P.D."/>
            <person name="Raman K."/>
            <person name="Hugenholtz P."/>
            <person name="Venkateswaran K."/>
        </authorList>
    </citation>
    <scope>NUCLEOTIDE SEQUENCE [LARGE SCALE GENOMIC DNA]</scope>
    <source>
        <strain evidence="1 2">5B73C</strain>
    </source>
</reference>
<dbReference type="Proteomes" id="UP001281447">
    <property type="component" value="Unassembled WGS sequence"/>
</dbReference>
<proteinExistence type="predicted"/>
<evidence type="ECO:0000313" key="2">
    <source>
        <dbReference type="Proteomes" id="UP001281447"/>
    </source>
</evidence>